<protein>
    <submittedName>
        <fullName evidence="1">Uncharacterized protein</fullName>
    </submittedName>
</protein>
<name>A0ACC0CBH6_CATRO</name>
<dbReference type="Proteomes" id="UP001060085">
    <property type="component" value="Linkage Group LG01"/>
</dbReference>
<keyword evidence="2" id="KW-1185">Reference proteome</keyword>
<proteinExistence type="predicted"/>
<dbReference type="EMBL" id="CM044701">
    <property type="protein sequence ID" value="KAI5682197.1"/>
    <property type="molecule type" value="Genomic_DNA"/>
</dbReference>
<evidence type="ECO:0000313" key="2">
    <source>
        <dbReference type="Proteomes" id="UP001060085"/>
    </source>
</evidence>
<sequence>MEVMRKQEDFHTKYAKDKHNFDHGGAVESMHGGKTMMVENPFLEDVMVMYYEGYHVRHDHYEHTYDTEVHGESMHGNYEYNDSYSYRGRRMGLKSINTWSLMKQAFSIRCGVKNHKGQGQDQIKVKLMESLMVEKSFKTHAMEEKRRVGQGSFNEGQSVSESISTSLEECEYKKNVVSTK</sequence>
<gene>
    <name evidence="1" type="ORF">M9H77_03425</name>
</gene>
<evidence type="ECO:0000313" key="1">
    <source>
        <dbReference type="EMBL" id="KAI5682197.1"/>
    </source>
</evidence>
<reference evidence="2" key="1">
    <citation type="journal article" date="2023" name="Nat. Plants">
        <title>Single-cell RNA sequencing provides a high-resolution roadmap for understanding the multicellular compartmentation of specialized metabolism.</title>
        <authorList>
            <person name="Sun S."/>
            <person name="Shen X."/>
            <person name="Li Y."/>
            <person name="Li Y."/>
            <person name="Wang S."/>
            <person name="Li R."/>
            <person name="Zhang H."/>
            <person name="Shen G."/>
            <person name="Guo B."/>
            <person name="Wei J."/>
            <person name="Xu J."/>
            <person name="St-Pierre B."/>
            <person name="Chen S."/>
            <person name="Sun C."/>
        </authorList>
    </citation>
    <scope>NUCLEOTIDE SEQUENCE [LARGE SCALE GENOMIC DNA]</scope>
</reference>
<accession>A0ACC0CBH6</accession>
<comment type="caution">
    <text evidence="1">The sequence shown here is derived from an EMBL/GenBank/DDBJ whole genome shotgun (WGS) entry which is preliminary data.</text>
</comment>
<organism evidence="1 2">
    <name type="scientific">Catharanthus roseus</name>
    <name type="common">Madagascar periwinkle</name>
    <name type="synonym">Vinca rosea</name>
    <dbReference type="NCBI Taxonomy" id="4058"/>
    <lineage>
        <taxon>Eukaryota</taxon>
        <taxon>Viridiplantae</taxon>
        <taxon>Streptophyta</taxon>
        <taxon>Embryophyta</taxon>
        <taxon>Tracheophyta</taxon>
        <taxon>Spermatophyta</taxon>
        <taxon>Magnoliopsida</taxon>
        <taxon>eudicotyledons</taxon>
        <taxon>Gunneridae</taxon>
        <taxon>Pentapetalae</taxon>
        <taxon>asterids</taxon>
        <taxon>lamiids</taxon>
        <taxon>Gentianales</taxon>
        <taxon>Apocynaceae</taxon>
        <taxon>Rauvolfioideae</taxon>
        <taxon>Vinceae</taxon>
        <taxon>Catharanthinae</taxon>
        <taxon>Catharanthus</taxon>
    </lineage>
</organism>